<accession>A0A382YI52</accession>
<evidence type="ECO:0000256" key="1">
    <source>
        <dbReference type="SAM" id="MobiDB-lite"/>
    </source>
</evidence>
<name>A0A382YI52_9ZZZZ</name>
<organism evidence="2">
    <name type="scientific">marine metagenome</name>
    <dbReference type="NCBI Taxonomy" id="408172"/>
    <lineage>
        <taxon>unclassified sequences</taxon>
        <taxon>metagenomes</taxon>
        <taxon>ecological metagenomes</taxon>
    </lineage>
</organism>
<reference evidence="2" key="1">
    <citation type="submission" date="2018-05" db="EMBL/GenBank/DDBJ databases">
        <authorList>
            <person name="Lanie J.A."/>
            <person name="Ng W.-L."/>
            <person name="Kazmierczak K.M."/>
            <person name="Andrzejewski T.M."/>
            <person name="Davidsen T.M."/>
            <person name="Wayne K.J."/>
            <person name="Tettelin H."/>
            <person name="Glass J.I."/>
            <person name="Rusch D."/>
            <person name="Podicherti R."/>
            <person name="Tsui H.-C.T."/>
            <person name="Winkler M.E."/>
        </authorList>
    </citation>
    <scope>NUCLEOTIDE SEQUENCE</scope>
</reference>
<proteinExistence type="predicted"/>
<dbReference type="AlphaFoldDB" id="A0A382YI52"/>
<feature type="non-terminal residue" evidence="2">
    <location>
        <position position="263"/>
    </location>
</feature>
<feature type="region of interest" description="Disordered" evidence="1">
    <location>
        <begin position="24"/>
        <end position="58"/>
    </location>
</feature>
<feature type="non-terminal residue" evidence="2">
    <location>
        <position position="1"/>
    </location>
</feature>
<evidence type="ECO:0000313" key="2">
    <source>
        <dbReference type="EMBL" id="SVD82943.1"/>
    </source>
</evidence>
<protein>
    <submittedName>
        <fullName evidence="2">Uncharacterized protein</fullName>
    </submittedName>
</protein>
<sequence length="263" mass="29170">RAFTVLGVIVGIVVLAVTQFRTKSDPPETMDAKVAAPHEERPPSDEISSENDSPLDGHSRMLADLARLREEAFQNSKYDGEGELRRLRKKLSEKEKNKRLYVDIRLQIGRVLLQLGRTDKALKELLPLYDIAKSQASPYASPISFLLGLTYLTVAEDQNCVSNHTSESCLLPIRGSGIHANKEPAQKAMVYFEETLKIKEDVRAMWLLNISAMAAGEYPGGVPTEYRIMPGAFESQEPFPRFFNVAMPSGLDKTSLCGGSIVD</sequence>
<dbReference type="EMBL" id="UINC01176016">
    <property type="protein sequence ID" value="SVD82943.1"/>
    <property type="molecule type" value="Genomic_DNA"/>
</dbReference>
<gene>
    <name evidence="2" type="ORF">METZ01_LOCUS435797</name>
</gene>